<name>A0A1D2N1I0_ORCCI</name>
<accession>A0A1D2N1I0</accession>
<dbReference type="EMBL" id="LJIJ01000296">
    <property type="protein sequence ID" value="ODM99156.1"/>
    <property type="molecule type" value="Genomic_DNA"/>
</dbReference>
<keyword evidence="2" id="KW-1185">Reference proteome</keyword>
<evidence type="ECO:0000313" key="2">
    <source>
        <dbReference type="Proteomes" id="UP000094527"/>
    </source>
</evidence>
<dbReference type="Proteomes" id="UP000094527">
    <property type="component" value="Unassembled WGS sequence"/>
</dbReference>
<reference evidence="1 2" key="1">
    <citation type="journal article" date="2016" name="Genome Biol. Evol.">
        <title>Gene Family Evolution Reflects Adaptation to Soil Environmental Stressors in the Genome of the Collembolan Orchesella cincta.</title>
        <authorList>
            <person name="Faddeeva-Vakhrusheva A."/>
            <person name="Derks M.F."/>
            <person name="Anvar S.Y."/>
            <person name="Agamennone V."/>
            <person name="Suring W."/>
            <person name="Smit S."/>
            <person name="van Straalen N.M."/>
            <person name="Roelofs D."/>
        </authorList>
    </citation>
    <scope>NUCLEOTIDE SEQUENCE [LARGE SCALE GENOMIC DNA]</scope>
    <source>
        <tissue evidence="1">Mixed pool</tissue>
    </source>
</reference>
<protein>
    <submittedName>
        <fullName evidence="1">Flagellar hook-associated protein 3</fullName>
    </submittedName>
</protein>
<comment type="caution">
    <text evidence="1">The sequence shown here is derived from an EMBL/GenBank/DDBJ whole genome shotgun (WGS) entry which is preliminary data.</text>
</comment>
<keyword evidence="1" id="KW-0966">Cell projection</keyword>
<gene>
    <name evidence="1" type="ORF">Ocin01_07538</name>
</gene>
<dbReference type="AlphaFoldDB" id="A0A1D2N1I0"/>
<proteinExistence type="predicted"/>
<keyword evidence="1" id="KW-0969">Cilium</keyword>
<evidence type="ECO:0000313" key="1">
    <source>
        <dbReference type="EMBL" id="ODM99156.1"/>
    </source>
</evidence>
<sequence>MSVRAMFQIISQLQNCSEVRIFLNPTNIGLSNTDCRFPARLVQEYLTHFRNASVKTLKITGSTAHGRTDCNQTRFHDILTYANTCFPKLEAVRICMENSGGNYWDKVQEFCSNKLHLPKHSVSLKNGKVTCDPDTSLVAASSSARAMNAQKSVPRAIAESPVSAQSVTSQITQLIKIKEEKIAPVSIKKEKDDVPLVDLIDSDEVSSIVEIML</sequence>
<keyword evidence="1" id="KW-0282">Flagellum</keyword>
<organism evidence="1 2">
    <name type="scientific">Orchesella cincta</name>
    <name type="common">Springtail</name>
    <name type="synonym">Podura cincta</name>
    <dbReference type="NCBI Taxonomy" id="48709"/>
    <lineage>
        <taxon>Eukaryota</taxon>
        <taxon>Metazoa</taxon>
        <taxon>Ecdysozoa</taxon>
        <taxon>Arthropoda</taxon>
        <taxon>Hexapoda</taxon>
        <taxon>Collembola</taxon>
        <taxon>Entomobryomorpha</taxon>
        <taxon>Entomobryoidea</taxon>
        <taxon>Orchesellidae</taxon>
        <taxon>Orchesellinae</taxon>
        <taxon>Orchesella</taxon>
    </lineage>
</organism>